<evidence type="ECO:0000259" key="7">
    <source>
        <dbReference type="PROSITE" id="PS51198"/>
    </source>
</evidence>
<evidence type="ECO:0000256" key="2">
    <source>
        <dbReference type="ARBA" id="ARBA00022801"/>
    </source>
</evidence>
<dbReference type="InterPro" id="IPR027785">
    <property type="entry name" value="UvrD-like_helicase_C"/>
</dbReference>
<dbReference type="GO" id="GO:0000725">
    <property type="term" value="P:recombinational repair"/>
    <property type="evidence" value="ECO:0007669"/>
    <property type="project" value="TreeGrafter"/>
</dbReference>
<keyword evidence="3 5" id="KW-0347">Helicase</keyword>
<evidence type="ECO:0000313" key="9">
    <source>
        <dbReference type="Proteomes" id="UP000607645"/>
    </source>
</evidence>
<dbReference type="GO" id="GO:0016787">
    <property type="term" value="F:hydrolase activity"/>
    <property type="evidence" value="ECO:0007669"/>
    <property type="project" value="UniProtKB-UniRule"/>
</dbReference>
<feature type="domain" description="UvrD-like helicase ATP-binding" evidence="7">
    <location>
        <begin position="203"/>
        <end position="529"/>
    </location>
</feature>
<dbReference type="Pfam" id="PF13538">
    <property type="entry name" value="UvrD_C_2"/>
    <property type="match status" value="1"/>
</dbReference>
<gene>
    <name evidence="8" type="ORF">H8S62_07950</name>
</gene>
<dbReference type="GO" id="GO:0005524">
    <property type="term" value="F:ATP binding"/>
    <property type="evidence" value="ECO:0007669"/>
    <property type="project" value="UniProtKB-UniRule"/>
</dbReference>
<sequence length="689" mass="77678">MCEGRSPAVPFPEELHRLEEVERSLEQALDEAEAAVERIDREYREEKRYMSQYRGEIDPHEMFQNELALRQIDGSGAFAVKERNRLARLKEAPYFARVDFRADGEEVAAHYIGPFAFRHENELLICDWRSPVAGLFYDCEVGPAGYDAPVGRVEGALTRKRQFKIRGGEMEYALETSDNIRDDVLQRELSRTSDEKMKSIIATIQREQNRIIRSERTGTMIIQGVAGSGKTSIALHRLAFLLYRHKDTLSAGNVAILSPNKVFGDYISNVLPELGEEPICDLSFQDIARIQLEGVIGFEPDRDPLETDDRAWAERARFKSTLEFVGLLDRYLEGLTGRVLRDADCVLGSFTAGAELLKSRFEAYGKFPVKRRLQMIADDLHSRFSSDRELGDEAPGARTVLKGLSGLLSVKNTLALYRDFYRWLGRPELLDLPDRKTLEWADVYPFLYLHDAFEGLKSGSAVRHLVVDEMQDYTPVQYAVLNRLFRCDKTILGDFGQSINPNRLSTLEDLRQIYCGARYISLNKSYRSTYEIIRFSARLQGVHALEPVARHGDEPQVFRCCGRRAEAARIGALIHRFEGSGYASLGVIAKTNRDARALYELLGRRPGVRLLTPESGSFSNGVMVTSVQMSKGLEFDEVIVAGADRAAYATEYDRGLLYVACTRAMHRLSLTCRGEPSALLRPGVPPTAG</sequence>
<dbReference type="GO" id="GO:0005829">
    <property type="term" value="C:cytosol"/>
    <property type="evidence" value="ECO:0007669"/>
    <property type="project" value="TreeGrafter"/>
</dbReference>
<dbReference type="GO" id="GO:0043138">
    <property type="term" value="F:3'-5' DNA helicase activity"/>
    <property type="evidence" value="ECO:0007669"/>
    <property type="project" value="TreeGrafter"/>
</dbReference>
<protein>
    <submittedName>
        <fullName evidence="8">ATP-binding domain-containing protein</fullName>
    </submittedName>
</protein>
<accession>A0A8J6JLD0</accession>
<proteinExistence type="predicted"/>
<dbReference type="EMBL" id="JACOPQ010000005">
    <property type="protein sequence ID" value="MBC5736945.1"/>
    <property type="molecule type" value="Genomic_DNA"/>
</dbReference>
<dbReference type="Gene3D" id="3.40.50.300">
    <property type="entry name" value="P-loop containing nucleotide triphosphate hydrolases"/>
    <property type="match status" value="3"/>
</dbReference>
<keyword evidence="1 5" id="KW-0547">Nucleotide-binding</keyword>
<name>A0A8J6JLD0_9FIRM</name>
<dbReference type="PANTHER" id="PTHR11070:SF17">
    <property type="entry name" value="DNA HELICASE IV"/>
    <property type="match status" value="1"/>
</dbReference>
<keyword evidence="6" id="KW-0175">Coiled coil</keyword>
<dbReference type="GO" id="GO:0003677">
    <property type="term" value="F:DNA binding"/>
    <property type="evidence" value="ECO:0007669"/>
    <property type="project" value="InterPro"/>
</dbReference>
<organism evidence="8 9">
    <name type="scientific">Lawsonibacter faecis</name>
    <dbReference type="NCBI Taxonomy" id="2763052"/>
    <lineage>
        <taxon>Bacteria</taxon>
        <taxon>Bacillati</taxon>
        <taxon>Bacillota</taxon>
        <taxon>Clostridia</taxon>
        <taxon>Eubacteriales</taxon>
        <taxon>Oscillospiraceae</taxon>
        <taxon>Lawsonibacter</taxon>
    </lineage>
</organism>
<keyword evidence="9" id="KW-1185">Reference proteome</keyword>
<dbReference type="Proteomes" id="UP000607645">
    <property type="component" value="Unassembled WGS sequence"/>
</dbReference>
<keyword evidence="4 5" id="KW-0067">ATP-binding</keyword>
<dbReference type="InterPro" id="IPR027417">
    <property type="entry name" value="P-loop_NTPase"/>
</dbReference>
<reference evidence="8" key="1">
    <citation type="submission" date="2020-08" db="EMBL/GenBank/DDBJ databases">
        <title>Genome public.</title>
        <authorList>
            <person name="Liu C."/>
            <person name="Sun Q."/>
        </authorList>
    </citation>
    <scope>NUCLEOTIDE SEQUENCE</scope>
    <source>
        <strain evidence="8">NSJ-52</strain>
    </source>
</reference>
<dbReference type="InterPro" id="IPR014016">
    <property type="entry name" value="UvrD-like_ATP-bd"/>
</dbReference>
<dbReference type="AlphaFoldDB" id="A0A8J6JLD0"/>
<dbReference type="SUPFAM" id="SSF52540">
    <property type="entry name" value="P-loop containing nucleoside triphosphate hydrolases"/>
    <property type="match status" value="1"/>
</dbReference>
<comment type="caution">
    <text evidence="8">The sequence shown here is derived from an EMBL/GenBank/DDBJ whole genome shotgun (WGS) entry which is preliminary data.</text>
</comment>
<dbReference type="InterPro" id="IPR000212">
    <property type="entry name" value="DNA_helicase_UvrD/REP"/>
</dbReference>
<keyword evidence="2 5" id="KW-0378">Hydrolase</keyword>
<evidence type="ECO:0000256" key="4">
    <source>
        <dbReference type="ARBA" id="ARBA00022840"/>
    </source>
</evidence>
<feature type="binding site" evidence="5">
    <location>
        <begin position="224"/>
        <end position="231"/>
    </location>
    <ligand>
        <name>ATP</name>
        <dbReference type="ChEBI" id="CHEBI:30616"/>
    </ligand>
</feature>
<evidence type="ECO:0000256" key="1">
    <source>
        <dbReference type="ARBA" id="ARBA00022741"/>
    </source>
</evidence>
<dbReference type="PROSITE" id="PS51198">
    <property type="entry name" value="UVRD_HELICASE_ATP_BIND"/>
    <property type="match status" value="1"/>
</dbReference>
<evidence type="ECO:0000313" key="8">
    <source>
        <dbReference type="EMBL" id="MBC5736945.1"/>
    </source>
</evidence>
<evidence type="ECO:0000256" key="5">
    <source>
        <dbReference type="PROSITE-ProRule" id="PRU00560"/>
    </source>
</evidence>
<dbReference type="PANTHER" id="PTHR11070">
    <property type="entry name" value="UVRD / RECB / PCRA DNA HELICASE FAMILY MEMBER"/>
    <property type="match status" value="1"/>
</dbReference>
<dbReference type="RefSeq" id="WP_186918964.1">
    <property type="nucleotide sequence ID" value="NZ_JACOPQ010000005.1"/>
</dbReference>
<feature type="coiled-coil region" evidence="6">
    <location>
        <begin position="15"/>
        <end position="49"/>
    </location>
</feature>
<evidence type="ECO:0000256" key="3">
    <source>
        <dbReference type="ARBA" id="ARBA00022806"/>
    </source>
</evidence>
<evidence type="ECO:0000256" key="6">
    <source>
        <dbReference type="SAM" id="Coils"/>
    </source>
</evidence>